<reference evidence="9 10" key="1">
    <citation type="submission" date="2014-03" db="EMBL/GenBank/DDBJ databases">
        <title>Genome sequence of Mycoplasma ovipneumoniae strain 14811.</title>
        <authorList>
            <person name="Sirand-Pugnet P."/>
            <person name="Breton M."/>
            <person name="Dordet-Frisoni E."/>
            <person name="Baranowski E."/>
            <person name="Barre A."/>
            <person name="Couture C."/>
            <person name="Dupuy V."/>
            <person name="Gaurivaud P."/>
            <person name="Jacob D."/>
            <person name="Lemaitre C."/>
            <person name="Manso-Silvan L."/>
            <person name="Nikolski M."/>
            <person name="Nouvel L.-X."/>
            <person name="Poumarat F."/>
            <person name="Tardy F."/>
            <person name="Thebault P."/>
            <person name="Theil S."/>
            <person name="Citti C."/>
            <person name="Thiaucourt F."/>
            <person name="Blanchard A."/>
        </authorList>
    </citation>
    <scope>NUCLEOTIDE SEQUENCE [LARGE SCALE GENOMIC DNA]</scope>
    <source>
        <strain evidence="9 10">14811</strain>
    </source>
</reference>
<dbReference type="NCBIfam" id="NF002196">
    <property type="entry name" value="PRK01060.1-1"/>
    <property type="match status" value="1"/>
</dbReference>
<keyword evidence="3 7" id="KW-0227">DNA damage</keyword>
<feature type="domain" description="Xylose isomerase-like TIM barrel" evidence="8">
    <location>
        <begin position="34"/>
        <end position="273"/>
    </location>
</feature>
<dbReference type="PROSITE" id="PS00730">
    <property type="entry name" value="AP_NUCLEASE_F2_2"/>
    <property type="match status" value="1"/>
</dbReference>
<keyword evidence="7" id="KW-0540">Nuclease</keyword>
<dbReference type="Gene3D" id="3.20.20.150">
    <property type="entry name" value="Divalent-metal-dependent TIM barrel enzymes"/>
    <property type="match status" value="1"/>
</dbReference>
<evidence type="ECO:0000256" key="1">
    <source>
        <dbReference type="ARBA" id="ARBA00005340"/>
    </source>
</evidence>
<keyword evidence="6 7" id="KW-0234">DNA repair</keyword>
<dbReference type="PROSITE" id="PS00731">
    <property type="entry name" value="AP_NUCLEASE_F2_3"/>
    <property type="match status" value="1"/>
</dbReference>
<dbReference type="InterPro" id="IPR036237">
    <property type="entry name" value="Xyl_isomerase-like_sf"/>
</dbReference>
<dbReference type="GO" id="GO:0003906">
    <property type="term" value="F:DNA-(apurinic or apyrimidinic site) endonuclease activity"/>
    <property type="evidence" value="ECO:0007669"/>
    <property type="project" value="TreeGrafter"/>
</dbReference>
<dbReference type="RefSeq" id="WP_044284091.1">
    <property type="nucleotide sequence ID" value="NZ_JFAD01000014.1"/>
</dbReference>
<feature type="binding site" evidence="7">
    <location>
        <position position="143"/>
    </location>
    <ligand>
        <name>Zn(2+)</name>
        <dbReference type="ChEBI" id="CHEBI:29105"/>
        <label>2</label>
    </ligand>
</feature>
<name>A0A014KW41_9BACT</name>
<dbReference type="GO" id="GO:0003677">
    <property type="term" value="F:DNA binding"/>
    <property type="evidence" value="ECO:0007669"/>
    <property type="project" value="InterPro"/>
</dbReference>
<feature type="binding site" evidence="7">
    <location>
        <position position="225"/>
    </location>
    <ligand>
        <name>Zn(2+)</name>
        <dbReference type="ChEBI" id="CHEBI:29105"/>
        <label>3</label>
    </ligand>
</feature>
<evidence type="ECO:0000256" key="5">
    <source>
        <dbReference type="ARBA" id="ARBA00022833"/>
    </source>
</evidence>
<dbReference type="Proteomes" id="UP000020977">
    <property type="component" value="Unassembled WGS sequence"/>
</dbReference>
<accession>A0A014KW41</accession>
<evidence type="ECO:0000313" key="9">
    <source>
        <dbReference type="EMBL" id="EXU61201.1"/>
    </source>
</evidence>
<comment type="function">
    <text evidence="7">Endonuclease IV plays a role in DNA repair. It cleaves phosphodiester bonds at apurinic or apyrimidinic (AP) sites, generating a 3'-hydroxyl group and a 5'-terminal sugar phosphate.</text>
</comment>
<feature type="binding site" evidence="7">
    <location>
        <position position="255"/>
    </location>
    <ligand>
        <name>Zn(2+)</name>
        <dbReference type="ChEBI" id="CHEBI:29105"/>
        <label>2</label>
    </ligand>
</feature>
<dbReference type="Pfam" id="PF01261">
    <property type="entry name" value="AP_endonuc_2"/>
    <property type="match status" value="1"/>
</dbReference>
<evidence type="ECO:0000256" key="2">
    <source>
        <dbReference type="ARBA" id="ARBA00022723"/>
    </source>
</evidence>
<comment type="caution">
    <text evidence="9">The sequence shown here is derived from an EMBL/GenBank/DDBJ whole genome shotgun (WGS) entry which is preliminary data.</text>
</comment>
<dbReference type="PROSITE" id="PS51432">
    <property type="entry name" value="AP_NUCLEASE_F2_4"/>
    <property type="match status" value="1"/>
</dbReference>
<feature type="binding site" evidence="7">
    <location>
        <position position="223"/>
    </location>
    <ligand>
        <name>Zn(2+)</name>
        <dbReference type="ChEBI" id="CHEBI:29105"/>
        <label>3</label>
    </ligand>
</feature>
<dbReference type="STRING" id="1188239.MOVI_2440"/>
<comment type="similarity">
    <text evidence="1 7">Belongs to the AP endonuclease 2 family.</text>
</comment>
<evidence type="ECO:0000256" key="7">
    <source>
        <dbReference type="HAMAP-Rule" id="MF_00152"/>
    </source>
</evidence>
<sequence length="275" mass="31323">MIKIGSHVPFKKPDYLFGAIDISLKNKANTAMIFLGPPQSTMRTQPENYKFDQYVTEFSKEIPPADIVVHAPYILNLANPLKANFSIDFLVKEIEKMNFIGAKFLVLHPGFFTTYTRLEAKNQLVKSLKVILEKTKNVEILLETMAGKGTEMCSSFEEIVEIIDDLNSERIGVCLDTCHVWDAGYDLKNYTEFQQELIKTKIINHIKVIHLNDSANPLGSKKDRHANIDKGFIGLETLQKIVHDPLFDNIPIILETPYVDNKPIYDQEIALLLKK</sequence>
<keyword evidence="7 9" id="KW-0255">Endonuclease</keyword>
<dbReference type="FunFam" id="3.20.20.150:FF:000001">
    <property type="entry name" value="Probable endonuclease 4"/>
    <property type="match status" value="1"/>
</dbReference>
<dbReference type="PANTHER" id="PTHR21445:SF0">
    <property type="entry name" value="APURINIC-APYRIMIDINIC ENDONUCLEASE"/>
    <property type="match status" value="1"/>
</dbReference>
<proteinExistence type="inferred from homology"/>
<evidence type="ECO:0000256" key="4">
    <source>
        <dbReference type="ARBA" id="ARBA00022801"/>
    </source>
</evidence>
<feature type="binding site" evidence="7">
    <location>
        <position position="179"/>
    </location>
    <ligand>
        <name>Zn(2+)</name>
        <dbReference type="ChEBI" id="CHEBI:29105"/>
        <label>3</label>
    </ligand>
</feature>
<organism evidence="9 10">
    <name type="scientific">Mesomycoplasma ovipneumoniae 14811</name>
    <dbReference type="NCBI Taxonomy" id="1188239"/>
    <lineage>
        <taxon>Bacteria</taxon>
        <taxon>Bacillati</taxon>
        <taxon>Mycoplasmatota</taxon>
        <taxon>Mycoplasmoidales</taxon>
        <taxon>Metamycoplasmataceae</taxon>
        <taxon>Mesomycoplasma</taxon>
    </lineage>
</organism>
<feature type="binding site" evidence="7">
    <location>
        <position position="143"/>
    </location>
    <ligand>
        <name>Zn(2+)</name>
        <dbReference type="ChEBI" id="CHEBI:29105"/>
        <label>1</label>
    </ligand>
</feature>
<dbReference type="GO" id="GO:0008833">
    <property type="term" value="F:deoxyribonuclease IV (phage-T4-induced) activity"/>
    <property type="evidence" value="ECO:0007669"/>
    <property type="project" value="UniProtKB-UniRule"/>
</dbReference>
<keyword evidence="5 7" id="KW-0862">Zinc</keyword>
<gene>
    <name evidence="7 9" type="primary">nfo</name>
    <name evidence="9" type="ORF">MOVI_2440</name>
</gene>
<dbReference type="InterPro" id="IPR018246">
    <property type="entry name" value="AP_endonuc_F2_Zn_BS"/>
</dbReference>
<feature type="binding site" evidence="7">
    <location>
        <position position="108"/>
    </location>
    <ligand>
        <name>Zn(2+)</name>
        <dbReference type="ChEBI" id="CHEBI:29105"/>
        <label>1</label>
    </ligand>
</feature>
<dbReference type="GO" id="GO:0006284">
    <property type="term" value="P:base-excision repair"/>
    <property type="evidence" value="ECO:0007669"/>
    <property type="project" value="TreeGrafter"/>
</dbReference>
<feature type="binding site" evidence="7">
    <location>
        <position position="70"/>
    </location>
    <ligand>
        <name>Zn(2+)</name>
        <dbReference type="ChEBI" id="CHEBI:29105"/>
        <label>1</label>
    </ligand>
</feature>
<evidence type="ECO:0000256" key="3">
    <source>
        <dbReference type="ARBA" id="ARBA00022763"/>
    </source>
</evidence>
<evidence type="ECO:0000313" key="10">
    <source>
        <dbReference type="Proteomes" id="UP000020977"/>
    </source>
</evidence>
<feature type="binding site" evidence="7">
    <location>
        <position position="210"/>
    </location>
    <ligand>
        <name>Zn(2+)</name>
        <dbReference type="ChEBI" id="CHEBI:29105"/>
        <label>2</label>
    </ligand>
</feature>
<dbReference type="SUPFAM" id="SSF51658">
    <property type="entry name" value="Xylose isomerase-like"/>
    <property type="match status" value="1"/>
</dbReference>
<dbReference type="SMART" id="SM00518">
    <property type="entry name" value="AP2Ec"/>
    <property type="match status" value="1"/>
</dbReference>
<comment type="cofactor">
    <cofactor evidence="7">
        <name>Zn(2+)</name>
        <dbReference type="ChEBI" id="CHEBI:29105"/>
    </cofactor>
    <text evidence="7">Binds 3 Zn(2+) ions.</text>
</comment>
<dbReference type="HAMAP" id="MF_00152">
    <property type="entry name" value="Nfo"/>
    <property type="match status" value="1"/>
</dbReference>
<dbReference type="NCBIfam" id="TIGR00587">
    <property type="entry name" value="nfo"/>
    <property type="match status" value="1"/>
</dbReference>
<protein>
    <recommendedName>
        <fullName evidence="7">Probable endonuclease 4</fullName>
        <ecNumber evidence="7">3.1.21.2</ecNumber>
    </recommendedName>
    <alternativeName>
        <fullName evidence="7">Endodeoxyribonuclease IV</fullName>
    </alternativeName>
    <alternativeName>
        <fullName evidence="7">Endonuclease IV</fullName>
    </alternativeName>
</protein>
<feature type="binding site" evidence="7">
    <location>
        <position position="176"/>
    </location>
    <ligand>
        <name>Zn(2+)</name>
        <dbReference type="ChEBI" id="CHEBI:29105"/>
        <label>2</label>
    </ligand>
</feature>
<dbReference type="EC" id="3.1.21.2" evidence="7"/>
<dbReference type="CDD" id="cd00019">
    <property type="entry name" value="AP2Ec"/>
    <property type="match status" value="1"/>
</dbReference>
<keyword evidence="4 7" id="KW-0378">Hydrolase</keyword>
<dbReference type="InterPro" id="IPR013022">
    <property type="entry name" value="Xyl_isomerase-like_TIM-brl"/>
</dbReference>
<dbReference type="GO" id="GO:0008270">
    <property type="term" value="F:zinc ion binding"/>
    <property type="evidence" value="ECO:0007669"/>
    <property type="project" value="UniProtKB-UniRule"/>
</dbReference>
<dbReference type="InterPro" id="IPR001719">
    <property type="entry name" value="AP_endonuc_2"/>
</dbReference>
<dbReference type="PANTHER" id="PTHR21445">
    <property type="entry name" value="ENDONUCLEASE IV ENDODEOXYRIBONUCLEASE IV"/>
    <property type="match status" value="1"/>
</dbReference>
<keyword evidence="2 7" id="KW-0479">Metal-binding</keyword>
<dbReference type="eggNOG" id="COG0648">
    <property type="taxonomic scope" value="Bacteria"/>
</dbReference>
<dbReference type="EMBL" id="JFAD01000014">
    <property type="protein sequence ID" value="EXU61201.1"/>
    <property type="molecule type" value="Genomic_DNA"/>
</dbReference>
<dbReference type="GO" id="GO:0008081">
    <property type="term" value="F:phosphoric diester hydrolase activity"/>
    <property type="evidence" value="ECO:0007669"/>
    <property type="project" value="TreeGrafter"/>
</dbReference>
<evidence type="ECO:0000259" key="8">
    <source>
        <dbReference type="Pfam" id="PF01261"/>
    </source>
</evidence>
<dbReference type="AlphaFoldDB" id="A0A014KW41"/>
<dbReference type="PROSITE" id="PS00729">
    <property type="entry name" value="AP_NUCLEASE_F2_1"/>
    <property type="match status" value="1"/>
</dbReference>
<comment type="catalytic activity">
    <reaction evidence="7">
        <text>Endonucleolytic cleavage to 5'-phosphooligonucleotide end-products.</text>
        <dbReference type="EC" id="3.1.21.2"/>
    </reaction>
</comment>
<evidence type="ECO:0000256" key="6">
    <source>
        <dbReference type="ARBA" id="ARBA00023204"/>
    </source>
</evidence>